<keyword evidence="3" id="KW-1185">Reference proteome</keyword>
<accession>A0ABP5HXJ5</accession>
<organism evidence="2 3">
    <name type="scientific">Streptomyces albiaxialis</name>
    <dbReference type="NCBI Taxonomy" id="329523"/>
    <lineage>
        <taxon>Bacteria</taxon>
        <taxon>Bacillati</taxon>
        <taxon>Actinomycetota</taxon>
        <taxon>Actinomycetes</taxon>
        <taxon>Kitasatosporales</taxon>
        <taxon>Streptomycetaceae</taxon>
        <taxon>Streptomyces</taxon>
    </lineage>
</organism>
<evidence type="ECO:0000313" key="2">
    <source>
        <dbReference type="EMBL" id="GAA2084905.1"/>
    </source>
</evidence>
<proteinExistence type="predicted"/>
<name>A0ABP5HXJ5_9ACTN</name>
<evidence type="ECO:0000313" key="3">
    <source>
        <dbReference type="Proteomes" id="UP001500016"/>
    </source>
</evidence>
<reference evidence="3" key="1">
    <citation type="journal article" date="2019" name="Int. J. Syst. Evol. Microbiol.">
        <title>The Global Catalogue of Microorganisms (GCM) 10K type strain sequencing project: providing services to taxonomists for standard genome sequencing and annotation.</title>
        <authorList>
            <consortium name="The Broad Institute Genomics Platform"/>
            <consortium name="The Broad Institute Genome Sequencing Center for Infectious Disease"/>
            <person name="Wu L."/>
            <person name="Ma J."/>
        </authorList>
    </citation>
    <scope>NUCLEOTIDE SEQUENCE [LARGE SCALE GENOMIC DNA]</scope>
    <source>
        <strain evidence="3">JCM 15478</strain>
    </source>
</reference>
<gene>
    <name evidence="2" type="ORF">GCM10009801_46340</name>
</gene>
<dbReference type="RefSeq" id="WP_344531190.1">
    <property type="nucleotide sequence ID" value="NZ_BAAAPE010000012.1"/>
</dbReference>
<sequence length="123" mass="13294">MATSVREGDNNDQPRPQDEHEALRERVRQLNRDSCEDRSGKRGEAMFLLMNPGECCRCGLRVTRRALIAIIETGSGPGGSAYACLPCAREYATTPLAPEWLPDTIREAAGEARGAGEGGLTSC</sequence>
<dbReference type="EMBL" id="BAAAPE010000012">
    <property type="protein sequence ID" value="GAA2084905.1"/>
    <property type="molecule type" value="Genomic_DNA"/>
</dbReference>
<comment type="caution">
    <text evidence="2">The sequence shown here is derived from an EMBL/GenBank/DDBJ whole genome shotgun (WGS) entry which is preliminary data.</text>
</comment>
<dbReference type="Proteomes" id="UP001500016">
    <property type="component" value="Unassembled WGS sequence"/>
</dbReference>
<protein>
    <submittedName>
        <fullName evidence="2">Uncharacterized protein</fullName>
    </submittedName>
</protein>
<feature type="region of interest" description="Disordered" evidence="1">
    <location>
        <begin position="1"/>
        <end position="21"/>
    </location>
</feature>
<evidence type="ECO:0000256" key="1">
    <source>
        <dbReference type="SAM" id="MobiDB-lite"/>
    </source>
</evidence>